<feature type="binding site" description="axial binding residue" evidence="17">
    <location>
        <position position="200"/>
    </location>
    <ligand>
        <name>heme b</name>
        <dbReference type="ChEBI" id="CHEBI:60344"/>
    </ligand>
    <ligandPart>
        <name>Fe</name>
        <dbReference type="ChEBI" id="CHEBI:18248"/>
    </ligandPart>
</feature>
<evidence type="ECO:0000256" key="4">
    <source>
        <dbReference type="ARBA" id="ARBA00006873"/>
    </source>
</evidence>
<keyword evidence="13 19" id="KW-1015">Disulfide bond</keyword>
<comment type="similarity">
    <text evidence="20">Belongs to the peroxidase family. Classical plant (class III) peroxidase subfamily.</text>
</comment>
<evidence type="ECO:0000256" key="19">
    <source>
        <dbReference type="PIRSR" id="PIRSR600823-5"/>
    </source>
</evidence>
<dbReference type="InterPro" id="IPR010255">
    <property type="entry name" value="Haem_peroxidase_sf"/>
</dbReference>
<comment type="cofactor">
    <cofactor evidence="17 20">
        <name>heme b</name>
        <dbReference type="ChEBI" id="CHEBI:60344"/>
    </cofactor>
    <text evidence="17 20">Binds 1 heme b (iron(II)-protoporphyrin IX) group per subunit.</text>
</comment>
<dbReference type="GO" id="GO:0140825">
    <property type="term" value="F:lactoperoxidase activity"/>
    <property type="evidence" value="ECO:0007669"/>
    <property type="project" value="UniProtKB-EC"/>
</dbReference>
<feature type="binding site" evidence="17">
    <location>
        <position position="245"/>
    </location>
    <ligand>
        <name>Ca(2+)</name>
        <dbReference type="ChEBI" id="CHEBI:29108"/>
        <label>2</label>
    </ligand>
</feature>
<keyword evidence="11 20" id="KW-0560">Oxidoreductase</keyword>
<feature type="binding site" evidence="17">
    <location>
        <position position="77"/>
    </location>
    <ligand>
        <name>Ca(2+)</name>
        <dbReference type="ChEBI" id="CHEBI:29108"/>
        <label>1</label>
    </ligand>
</feature>
<evidence type="ECO:0000256" key="16">
    <source>
        <dbReference type="PIRSR" id="PIRSR600823-2"/>
    </source>
</evidence>
<dbReference type="Pfam" id="PF00141">
    <property type="entry name" value="peroxidase"/>
    <property type="match status" value="1"/>
</dbReference>
<dbReference type="GO" id="GO:0042744">
    <property type="term" value="P:hydrogen peroxide catabolic process"/>
    <property type="evidence" value="ECO:0007669"/>
    <property type="project" value="UniProtKB-KW"/>
</dbReference>
<dbReference type="Gene3D" id="1.10.520.10">
    <property type="match status" value="1"/>
</dbReference>
<evidence type="ECO:0000256" key="3">
    <source>
        <dbReference type="ARBA" id="ARBA00004613"/>
    </source>
</evidence>
<dbReference type="InterPro" id="IPR000823">
    <property type="entry name" value="Peroxidase_pln"/>
</dbReference>
<dbReference type="Proteomes" id="UP000447434">
    <property type="component" value="Chromosome 7"/>
</dbReference>
<keyword evidence="14" id="KW-0325">Glycoprotein</keyword>
<accession>A0A6A5MNM3</accession>
<feature type="binding site" evidence="17">
    <location>
        <position position="74"/>
    </location>
    <ligand>
        <name>Ca(2+)</name>
        <dbReference type="ChEBI" id="CHEBI:29108"/>
        <label>1</label>
    </ligand>
</feature>
<comment type="similarity">
    <text evidence="4">Belongs to the peroxidase family. Ascorbate peroxidase subfamily.</text>
</comment>
<comment type="cofactor">
    <cofactor evidence="17 20">
        <name>Ca(2+)</name>
        <dbReference type="ChEBI" id="CHEBI:29108"/>
    </cofactor>
    <text evidence="17 20">Binds 2 calcium ions per subunit.</text>
</comment>
<comment type="caution">
    <text evidence="21">The sequence shown here is derived from an EMBL/GenBank/DDBJ whole genome shotgun (WGS) entry which is preliminary data.</text>
</comment>
<keyword evidence="20" id="KW-0964">Secreted</keyword>
<evidence type="ECO:0000256" key="9">
    <source>
        <dbReference type="ARBA" id="ARBA00022729"/>
    </source>
</evidence>
<dbReference type="InterPro" id="IPR019793">
    <property type="entry name" value="Peroxidases_heam-ligand_BS"/>
</dbReference>
<dbReference type="CDD" id="cd00693">
    <property type="entry name" value="secretory_peroxidase"/>
    <property type="match status" value="1"/>
</dbReference>
<dbReference type="SUPFAM" id="SSF48113">
    <property type="entry name" value="Heme-dependent peroxidases"/>
    <property type="match status" value="1"/>
</dbReference>
<dbReference type="Gene3D" id="1.10.420.10">
    <property type="entry name" value="Peroxidase, domain 2"/>
    <property type="match status" value="1"/>
</dbReference>
<dbReference type="AlphaFoldDB" id="A0A6A5MNM3"/>
<dbReference type="EC" id="1.11.1.7" evidence="5 20"/>
<dbReference type="FunFam" id="1.10.420.10:FF:000006">
    <property type="entry name" value="Peroxidase"/>
    <property type="match status" value="1"/>
</dbReference>
<dbReference type="PANTHER" id="PTHR31388:SF132">
    <property type="entry name" value="PEROXIDASE"/>
    <property type="match status" value="1"/>
</dbReference>
<feature type="disulfide bond" evidence="19">
    <location>
        <begin position="75"/>
        <end position="80"/>
    </location>
</feature>
<dbReference type="InterPro" id="IPR033905">
    <property type="entry name" value="Secretory_peroxidase"/>
</dbReference>
<keyword evidence="8 17" id="KW-0479">Metal-binding</keyword>
<dbReference type="InterPro" id="IPR002016">
    <property type="entry name" value="Haem_peroxidase"/>
</dbReference>
<gene>
    <name evidence="21" type="ORF">Lalb_Chr07g0190721</name>
</gene>
<keyword evidence="10 17" id="KW-0106">Calcium</keyword>
<feature type="site" description="Transition state stabilizer" evidence="18">
    <location>
        <position position="69"/>
    </location>
</feature>
<feature type="binding site" evidence="17">
    <location>
        <position position="248"/>
    </location>
    <ligand>
        <name>Ca(2+)</name>
        <dbReference type="ChEBI" id="CHEBI:29108"/>
        <label>2</label>
    </ligand>
</feature>
<evidence type="ECO:0000256" key="8">
    <source>
        <dbReference type="ARBA" id="ARBA00022723"/>
    </source>
</evidence>
<dbReference type="PROSITE" id="PS00435">
    <property type="entry name" value="PEROXIDASE_1"/>
    <property type="match status" value="1"/>
</dbReference>
<keyword evidence="20" id="KW-0376">Hydrogen peroxide</keyword>
<evidence type="ECO:0000256" key="10">
    <source>
        <dbReference type="ARBA" id="ARBA00022837"/>
    </source>
</evidence>
<sequence>MAASSHLMVTLPNLKLIMGLFFCVFGIAFAQLQPVTFYDLRCPGALVIIKKSISLAVLRDRRMGASLLRLHFHDCFVQGCDASVLLKDTLNFTGEQNAFPNMNSLRGFDVIDNIKNKLEILCPGVFSCADILAVAAKESVVALGGLGWQVSLGRRDSTTASLRGANSDLPGPFLDLGGLISGFAKKGFTAQEMVALSGAHTIGKGRCRFYRTRIYSESNIDPSFSKSLKGKCPKSGGDDNFASLDNSTSVDFFDSGYYKSLVNKKGLFHSDQQLFNGGFTKYQVLSYTIDSTLFQNDFARAMEKMGKLSPLTGTKGQIRKQCSRVN</sequence>
<evidence type="ECO:0000256" key="6">
    <source>
        <dbReference type="ARBA" id="ARBA00022559"/>
    </source>
</evidence>
<feature type="binding site" evidence="17">
    <location>
        <position position="201"/>
    </location>
    <ligand>
        <name>Ca(2+)</name>
        <dbReference type="ChEBI" id="CHEBI:29108"/>
        <label>2</label>
    </ligand>
</feature>
<comment type="subcellular location">
    <subcellularLocation>
        <location evidence="3 20">Secreted</location>
    </subcellularLocation>
</comment>
<dbReference type="InterPro" id="IPR019794">
    <property type="entry name" value="Peroxidases_AS"/>
</dbReference>
<dbReference type="GO" id="GO:0020037">
    <property type="term" value="F:heme binding"/>
    <property type="evidence" value="ECO:0007669"/>
    <property type="project" value="UniProtKB-UniRule"/>
</dbReference>
<feature type="active site" description="Proton acceptor" evidence="15">
    <location>
        <position position="73"/>
    </location>
</feature>
<dbReference type="PANTHER" id="PTHR31388">
    <property type="entry name" value="PEROXIDASE 72-RELATED"/>
    <property type="match status" value="1"/>
</dbReference>
<name>A0A6A5MNM3_LUPAL</name>
<organism evidence="21 22">
    <name type="scientific">Lupinus albus</name>
    <name type="common">White lupine</name>
    <name type="synonym">Lupinus termis</name>
    <dbReference type="NCBI Taxonomy" id="3870"/>
    <lineage>
        <taxon>Eukaryota</taxon>
        <taxon>Viridiplantae</taxon>
        <taxon>Streptophyta</taxon>
        <taxon>Embryophyta</taxon>
        <taxon>Tracheophyta</taxon>
        <taxon>Spermatophyta</taxon>
        <taxon>Magnoliopsida</taxon>
        <taxon>eudicotyledons</taxon>
        <taxon>Gunneridae</taxon>
        <taxon>Pentapetalae</taxon>
        <taxon>rosids</taxon>
        <taxon>fabids</taxon>
        <taxon>Fabales</taxon>
        <taxon>Fabaceae</taxon>
        <taxon>Papilionoideae</taxon>
        <taxon>50 kb inversion clade</taxon>
        <taxon>genistoids sensu lato</taxon>
        <taxon>core genistoids</taxon>
        <taxon>Genisteae</taxon>
        <taxon>Lupinus</taxon>
    </lineage>
</organism>
<evidence type="ECO:0000256" key="11">
    <source>
        <dbReference type="ARBA" id="ARBA00023002"/>
    </source>
</evidence>
<feature type="disulfide bond" evidence="19">
    <location>
        <begin position="128"/>
        <end position="322"/>
    </location>
</feature>
<comment type="function">
    <text evidence="2">Removal of H(2)O(2), oxidation of toxic reductants, biosynthesis and degradation of lignin, suberization, auxin catabolism, response to environmental stresses such as wounding, pathogen attack and oxidative stress. These functions might be dependent on each isozyme/isoform in each plant tissue.</text>
</comment>
<evidence type="ECO:0000313" key="21">
    <source>
        <dbReference type="EMBL" id="KAE9610815.1"/>
    </source>
</evidence>
<evidence type="ECO:0000256" key="20">
    <source>
        <dbReference type="RuleBase" id="RU362060"/>
    </source>
</evidence>
<keyword evidence="6 20" id="KW-0575">Peroxidase</keyword>
<evidence type="ECO:0000256" key="18">
    <source>
        <dbReference type="PIRSR" id="PIRSR600823-4"/>
    </source>
</evidence>
<evidence type="ECO:0000256" key="7">
    <source>
        <dbReference type="ARBA" id="ARBA00022617"/>
    </source>
</evidence>
<dbReference type="EMBL" id="WOCE01000007">
    <property type="protein sequence ID" value="KAE9610815.1"/>
    <property type="molecule type" value="Genomic_DNA"/>
</dbReference>
<reference evidence="22" key="1">
    <citation type="journal article" date="2020" name="Nat. Commun.">
        <title>Genome sequence of the cluster root forming white lupin.</title>
        <authorList>
            <person name="Hufnagel B."/>
            <person name="Marques A."/>
            <person name="Soriano A."/>
            <person name="Marques L."/>
            <person name="Divol F."/>
            <person name="Doumas P."/>
            <person name="Sallet E."/>
            <person name="Mancinotti D."/>
            <person name="Carrere S."/>
            <person name="Marande W."/>
            <person name="Arribat S."/>
            <person name="Keller J."/>
            <person name="Huneau C."/>
            <person name="Blein T."/>
            <person name="Aime D."/>
            <person name="Laguerre M."/>
            <person name="Taylor J."/>
            <person name="Schubert V."/>
            <person name="Nelson M."/>
            <person name="Geu-Flores F."/>
            <person name="Crespi M."/>
            <person name="Gallardo-Guerrero K."/>
            <person name="Delaux P.-M."/>
            <person name="Salse J."/>
            <person name="Berges H."/>
            <person name="Guyot R."/>
            <person name="Gouzy J."/>
            <person name="Peret B."/>
        </authorList>
    </citation>
    <scope>NUCLEOTIDE SEQUENCE [LARGE SCALE GENOMIC DNA]</scope>
    <source>
        <strain evidence="22">cv. Amiga</strain>
    </source>
</reference>
<feature type="disulfide bond" evidence="19">
    <location>
        <begin position="42"/>
        <end position="122"/>
    </location>
</feature>
<keyword evidence="9" id="KW-0732">Signal</keyword>
<dbReference type="PRINTS" id="PR00458">
    <property type="entry name" value="PEROXIDASE"/>
</dbReference>
<dbReference type="GO" id="GO:0006979">
    <property type="term" value="P:response to oxidative stress"/>
    <property type="evidence" value="ECO:0007669"/>
    <property type="project" value="UniProtKB-UniRule"/>
</dbReference>
<keyword evidence="22" id="KW-1185">Reference proteome</keyword>
<proteinExistence type="inferred from homology"/>
<keyword evidence="12 17" id="KW-0408">Iron</keyword>
<dbReference type="GO" id="GO:0046872">
    <property type="term" value="F:metal ion binding"/>
    <property type="evidence" value="ECO:0007669"/>
    <property type="project" value="UniProtKB-UniRule"/>
</dbReference>
<evidence type="ECO:0000256" key="13">
    <source>
        <dbReference type="ARBA" id="ARBA00023157"/>
    </source>
</evidence>
<feature type="binding site" evidence="17">
    <location>
        <position position="254"/>
    </location>
    <ligand>
        <name>Ca(2+)</name>
        <dbReference type="ChEBI" id="CHEBI:29108"/>
        <label>2</label>
    </ligand>
</feature>
<evidence type="ECO:0000313" key="22">
    <source>
        <dbReference type="Proteomes" id="UP000447434"/>
    </source>
</evidence>
<dbReference type="PROSITE" id="PS50873">
    <property type="entry name" value="PEROXIDASE_4"/>
    <property type="match status" value="1"/>
</dbReference>
<dbReference type="PROSITE" id="PS00436">
    <property type="entry name" value="PEROXIDASE_2"/>
    <property type="match status" value="1"/>
</dbReference>
<feature type="binding site" evidence="17">
    <location>
        <position position="79"/>
    </location>
    <ligand>
        <name>Ca(2+)</name>
        <dbReference type="ChEBI" id="CHEBI:29108"/>
        <label>1</label>
    </ligand>
</feature>
<dbReference type="OrthoDB" id="2113341at2759"/>
<evidence type="ECO:0000256" key="1">
    <source>
        <dbReference type="ARBA" id="ARBA00000189"/>
    </source>
</evidence>
<evidence type="ECO:0000256" key="12">
    <source>
        <dbReference type="ARBA" id="ARBA00023004"/>
    </source>
</evidence>
<feature type="binding site" evidence="17">
    <location>
        <position position="81"/>
    </location>
    <ligand>
        <name>Ca(2+)</name>
        <dbReference type="ChEBI" id="CHEBI:29108"/>
        <label>1</label>
    </ligand>
</feature>
<evidence type="ECO:0000256" key="5">
    <source>
        <dbReference type="ARBA" id="ARBA00012313"/>
    </source>
</evidence>
<evidence type="ECO:0000256" key="15">
    <source>
        <dbReference type="PIRSR" id="PIRSR600823-1"/>
    </source>
</evidence>
<dbReference type="FunFam" id="1.10.520.10:FF:000009">
    <property type="entry name" value="Peroxidase"/>
    <property type="match status" value="1"/>
</dbReference>
<keyword evidence="7 20" id="KW-0349">Heme</keyword>
<feature type="disulfide bond" evidence="19">
    <location>
        <begin position="207"/>
        <end position="232"/>
    </location>
</feature>
<feature type="binding site" evidence="17">
    <location>
        <position position="83"/>
    </location>
    <ligand>
        <name>Ca(2+)</name>
        <dbReference type="ChEBI" id="CHEBI:29108"/>
        <label>1</label>
    </ligand>
</feature>
<comment type="catalytic activity">
    <reaction evidence="1 20">
        <text>2 a phenolic donor + H2O2 = 2 a phenolic radical donor + 2 H2O</text>
        <dbReference type="Rhea" id="RHEA:56136"/>
        <dbReference type="ChEBI" id="CHEBI:15377"/>
        <dbReference type="ChEBI" id="CHEBI:16240"/>
        <dbReference type="ChEBI" id="CHEBI:139520"/>
        <dbReference type="ChEBI" id="CHEBI:139521"/>
        <dbReference type="EC" id="1.11.1.7"/>
    </reaction>
</comment>
<dbReference type="PRINTS" id="PR00461">
    <property type="entry name" value="PLPEROXIDASE"/>
</dbReference>
<evidence type="ECO:0000256" key="17">
    <source>
        <dbReference type="PIRSR" id="PIRSR600823-3"/>
    </source>
</evidence>
<dbReference type="GO" id="GO:0005576">
    <property type="term" value="C:extracellular region"/>
    <property type="evidence" value="ECO:0007669"/>
    <property type="project" value="UniProtKB-SubCell"/>
</dbReference>
<feature type="binding site" evidence="17">
    <location>
        <position position="95"/>
    </location>
    <ligand>
        <name>Ca(2+)</name>
        <dbReference type="ChEBI" id="CHEBI:29108"/>
        <label>1</label>
    </ligand>
</feature>
<evidence type="ECO:0000256" key="14">
    <source>
        <dbReference type="ARBA" id="ARBA00023180"/>
    </source>
</evidence>
<protein>
    <recommendedName>
        <fullName evidence="5 20">Peroxidase</fullName>
        <ecNumber evidence="5 20">1.11.1.7</ecNumber>
    </recommendedName>
</protein>
<evidence type="ECO:0000256" key="2">
    <source>
        <dbReference type="ARBA" id="ARBA00002322"/>
    </source>
</evidence>
<feature type="binding site" evidence="16">
    <location>
        <position position="170"/>
    </location>
    <ligand>
        <name>substrate</name>
    </ligand>
</feature>